<dbReference type="PROSITE" id="PS50234">
    <property type="entry name" value="VWFA"/>
    <property type="match status" value="1"/>
</dbReference>
<dbReference type="PANTHER" id="PTHR37947">
    <property type="entry name" value="BLL2462 PROTEIN"/>
    <property type="match status" value="1"/>
</dbReference>
<feature type="transmembrane region" description="Helical" evidence="1">
    <location>
        <begin position="788"/>
        <end position="808"/>
    </location>
</feature>
<dbReference type="SUPFAM" id="SSF52317">
    <property type="entry name" value="Class I glutamine amidotransferase-like"/>
    <property type="match status" value="1"/>
</dbReference>
<evidence type="ECO:0000313" key="4">
    <source>
        <dbReference type="Proteomes" id="UP000316855"/>
    </source>
</evidence>
<evidence type="ECO:0000259" key="2">
    <source>
        <dbReference type="PROSITE" id="PS50234"/>
    </source>
</evidence>
<dbReference type="Gene3D" id="3.40.50.880">
    <property type="match status" value="1"/>
</dbReference>
<proteinExistence type="predicted"/>
<evidence type="ECO:0000256" key="1">
    <source>
        <dbReference type="SAM" id="Phobius"/>
    </source>
</evidence>
<dbReference type="InterPro" id="IPR029062">
    <property type="entry name" value="Class_I_gatase-like"/>
</dbReference>
<keyword evidence="1" id="KW-1133">Transmembrane helix</keyword>
<feature type="domain" description="VWFA" evidence="2">
    <location>
        <begin position="110"/>
        <end position="274"/>
    </location>
</feature>
<reference evidence="3 4" key="1">
    <citation type="submission" date="2019-02" db="EMBL/GenBank/DDBJ databases">
        <title>Deep-cultivation of Planctomycetes and their phenomic and genomic characterization uncovers novel biology.</title>
        <authorList>
            <person name="Wiegand S."/>
            <person name="Jogler M."/>
            <person name="Boedeker C."/>
            <person name="Pinto D."/>
            <person name="Vollmers J."/>
            <person name="Rivas-Marin E."/>
            <person name="Kohn T."/>
            <person name="Peeters S.H."/>
            <person name="Heuer A."/>
            <person name="Rast P."/>
            <person name="Oberbeckmann S."/>
            <person name="Bunk B."/>
            <person name="Jeske O."/>
            <person name="Meyerdierks A."/>
            <person name="Storesund J.E."/>
            <person name="Kallscheuer N."/>
            <person name="Luecker S."/>
            <person name="Lage O.M."/>
            <person name="Pohl T."/>
            <person name="Merkel B.J."/>
            <person name="Hornburger P."/>
            <person name="Mueller R.-W."/>
            <person name="Bruemmer F."/>
            <person name="Labrenz M."/>
            <person name="Spormann A.M."/>
            <person name="Op den Camp H."/>
            <person name="Overmann J."/>
            <person name="Amann R."/>
            <person name="Jetten M.S.M."/>
            <person name="Mascher T."/>
            <person name="Medema M.H."/>
            <person name="Devos D.P."/>
            <person name="Kaster A.-K."/>
            <person name="Ovreas L."/>
            <person name="Rohde M."/>
            <person name="Galperin M.Y."/>
            <person name="Jogler C."/>
        </authorList>
    </citation>
    <scope>NUCLEOTIDE SEQUENCE [LARGE SCALE GENOMIC DNA]</scope>
    <source>
        <strain evidence="3 4">Pan161</strain>
    </source>
</reference>
<keyword evidence="1" id="KW-0472">Membrane</keyword>
<dbReference type="InterPro" id="IPR002035">
    <property type="entry name" value="VWF_A"/>
</dbReference>
<evidence type="ECO:0000313" key="3">
    <source>
        <dbReference type="EMBL" id="QDT89043.1"/>
    </source>
</evidence>
<dbReference type="EMBL" id="CP036343">
    <property type="protein sequence ID" value="QDT89043.1"/>
    <property type="molecule type" value="Genomic_DNA"/>
</dbReference>
<organism evidence="3 4">
    <name type="scientific">Gimesia algae</name>
    <dbReference type="NCBI Taxonomy" id="2527971"/>
    <lineage>
        <taxon>Bacteria</taxon>
        <taxon>Pseudomonadati</taxon>
        <taxon>Planctomycetota</taxon>
        <taxon>Planctomycetia</taxon>
        <taxon>Planctomycetales</taxon>
        <taxon>Planctomycetaceae</taxon>
        <taxon>Gimesia</taxon>
    </lineage>
</organism>
<dbReference type="AlphaFoldDB" id="A0A517V7Q6"/>
<name>A0A517V7Q6_9PLAN</name>
<keyword evidence="4" id="KW-1185">Reference proteome</keyword>
<dbReference type="Gene3D" id="3.40.50.410">
    <property type="entry name" value="von Willebrand factor, type A domain"/>
    <property type="match status" value="1"/>
</dbReference>
<accession>A0A517V7Q6</accession>
<dbReference type="RefSeq" id="WP_145224153.1">
    <property type="nucleotide sequence ID" value="NZ_CP036343.1"/>
</dbReference>
<sequence>MAVGDKQKEVTLNGFLEFLFGIKASTWTEGGHWSAQWVGLPGGDWRLLLILGILVLIGGGWWLYKRDAQQVPFIRRCLLYTIRISIVLLVIAMLLEPILVLSKEEKIPSHLLVLLDNSLSMSLKDAWKDEDKANKVSRNLGMSADTTALRQMNRMQLAQKLVNESFLKKLSADGARTVHLHSFSDKFNPEALLLSEEWQPGGTGTAIASSLRQALLSYSGMPLSGVLIVSDGQSTAGEAPEEVLQMLSDEGVPLVTVGVGTTDGPRNVAITQLEASPVVFVQDPNQITVHIESRGMQAESATLVIEQRRNGGPWQEFIREDIVLNLEGALQPKTYEFSETKTGKLEFRAKIVDAGPEISQDDNLASAEVRVIRQRLNVLFIAGSTFPEVQFLRNTFLRDRQINLSSWLMAADKTYEHPGDLPIRRLPVTQEEMNDYDCVILYDPDPTQWPINFPELLTSFVTKAGGGLVYIAGEMQTASMFDRQSDPSLSWLNLLPVIREPGLFRSQVQIRLSARSPWKLDVTDPGFQDPIFTFSTDRQANEQILDNLPGMFWHFPVTKAKPGATVLAVHADPRMRNEYGQEVLIASQRVGPGWSIFIGFDSTYRWRYLDEQFFDGFWARVVDRAGRSKQLGGNYPFRLSTPQATYQPGSQAKIIARFLDDSQMEPGLQRLYGDVERGDDQPIPLTLAPGNKPGEFSTTFPVTQPGTYFVRVWLGDEAAGATVKAATLPIKVEFPNKELENPTLDEAFLQTMAVSTGGRVYDLAESDGIVNAFQIKQVSRLLEERQEIWDAPLFYILIFCLLVTEWILRKWCRLI</sequence>
<dbReference type="InterPro" id="IPR036465">
    <property type="entry name" value="vWFA_dom_sf"/>
</dbReference>
<dbReference type="PANTHER" id="PTHR37947:SF1">
    <property type="entry name" value="BLL2462 PROTEIN"/>
    <property type="match status" value="1"/>
</dbReference>
<dbReference type="Proteomes" id="UP000316855">
    <property type="component" value="Chromosome"/>
</dbReference>
<dbReference type="SUPFAM" id="SSF53300">
    <property type="entry name" value="vWA-like"/>
    <property type="match status" value="1"/>
</dbReference>
<dbReference type="KEGG" id="gax:Pan161_06680"/>
<protein>
    <recommendedName>
        <fullName evidence="2">VWFA domain-containing protein</fullName>
    </recommendedName>
</protein>
<dbReference type="OrthoDB" id="252901at2"/>
<gene>
    <name evidence="3" type="ORF">Pan161_06680</name>
</gene>
<feature type="transmembrane region" description="Helical" evidence="1">
    <location>
        <begin position="45"/>
        <end position="64"/>
    </location>
</feature>
<keyword evidence="1" id="KW-0812">Transmembrane</keyword>
<feature type="transmembrane region" description="Helical" evidence="1">
    <location>
        <begin position="76"/>
        <end position="95"/>
    </location>
</feature>